<accession>A0A183SKS0</accession>
<evidence type="ECO:0000256" key="4">
    <source>
        <dbReference type="ARBA" id="ARBA00024190"/>
    </source>
</evidence>
<comment type="subcellular location">
    <subcellularLocation>
        <location evidence="4">Dynein axonemal particle</location>
    </subcellularLocation>
</comment>
<evidence type="ECO:0000259" key="5">
    <source>
        <dbReference type="Pfam" id="PF14737"/>
    </source>
</evidence>
<dbReference type="InterPro" id="IPR027974">
    <property type="entry name" value="DUF4470"/>
</dbReference>
<protein>
    <submittedName>
        <fullName evidence="7">FBA_2 domain-containing protein</fullName>
    </submittedName>
</protein>
<sequence length="197" mass="22655">LSIGASDVRHILQTVGNMTHGETCKLKFFIIEKNIELVARQTVQIYLLSRPNSELGIQEISPKAGWNNLPGVLLSSNDATYWPETFRFVTNEASLSSFRPLLNYKILKFKERDLLECIFKMWRKKTLKEYNISTYWDSRVRQHLGTRYDAIPNVFDWDCSITLQDRGAIITLTTAGTGNTNMRWCFQSPLVVGVMID</sequence>
<dbReference type="GO" id="GO:0120293">
    <property type="term" value="C:dynein axonemal particle"/>
    <property type="evidence" value="ECO:0007669"/>
    <property type="project" value="UniProtKB-SubCell"/>
</dbReference>
<dbReference type="GO" id="GO:0044458">
    <property type="term" value="P:motile cilium assembly"/>
    <property type="evidence" value="ECO:0007669"/>
    <property type="project" value="TreeGrafter"/>
</dbReference>
<dbReference type="GO" id="GO:0070286">
    <property type="term" value="P:axonemal dynein complex assembly"/>
    <property type="evidence" value="ECO:0007669"/>
    <property type="project" value="InterPro"/>
</dbReference>
<proteinExistence type="inferred from homology"/>
<dbReference type="WBParaSite" id="SSLN_0000497301-mRNA-1">
    <property type="protein sequence ID" value="SSLN_0000497301-mRNA-1"/>
    <property type="gene ID" value="SSLN_0000497301"/>
</dbReference>
<evidence type="ECO:0000313" key="7">
    <source>
        <dbReference type="WBParaSite" id="SSLN_0000497301-mRNA-1"/>
    </source>
</evidence>
<dbReference type="InterPro" id="IPR028235">
    <property type="entry name" value="DNAAF3_C"/>
</dbReference>
<reference evidence="7" key="1">
    <citation type="submission" date="2016-06" db="UniProtKB">
        <authorList>
            <consortium name="WormBaseParasite"/>
        </authorList>
    </citation>
    <scope>IDENTIFICATION</scope>
</reference>
<feature type="domain" description="DUF4470" evidence="5">
    <location>
        <begin position="1"/>
        <end position="59"/>
    </location>
</feature>
<dbReference type="Pfam" id="PF14740">
    <property type="entry name" value="DUF4471"/>
    <property type="match status" value="1"/>
</dbReference>
<dbReference type="Pfam" id="PF14737">
    <property type="entry name" value="DUF4470"/>
    <property type="match status" value="1"/>
</dbReference>
<evidence type="ECO:0000256" key="1">
    <source>
        <dbReference type="ARBA" id="ARBA00010449"/>
    </source>
</evidence>
<organism evidence="7">
    <name type="scientific">Schistocephalus solidus</name>
    <name type="common">Tapeworm</name>
    <dbReference type="NCBI Taxonomy" id="70667"/>
    <lineage>
        <taxon>Eukaryota</taxon>
        <taxon>Metazoa</taxon>
        <taxon>Spiralia</taxon>
        <taxon>Lophotrochozoa</taxon>
        <taxon>Platyhelminthes</taxon>
        <taxon>Cestoda</taxon>
        <taxon>Eucestoda</taxon>
        <taxon>Diphyllobothriidea</taxon>
        <taxon>Diphyllobothriidae</taxon>
        <taxon>Schistocephalus</taxon>
    </lineage>
</organism>
<dbReference type="PANTHER" id="PTHR22118">
    <property type="entry name" value="DYNEIN ASSEMBLY FACTOR 3, AXONEMAL"/>
    <property type="match status" value="1"/>
</dbReference>
<dbReference type="InterPro" id="IPR039304">
    <property type="entry name" value="DNAAF3"/>
</dbReference>
<evidence type="ECO:0000256" key="3">
    <source>
        <dbReference type="ARBA" id="ARBA00022794"/>
    </source>
</evidence>
<keyword evidence="3" id="KW-0970">Cilium biogenesis/degradation</keyword>
<keyword evidence="2" id="KW-0963">Cytoplasm</keyword>
<feature type="domain" description="Dynein assembly factor 3 C-terminal" evidence="6">
    <location>
        <begin position="102"/>
        <end position="168"/>
    </location>
</feature>
<evidence type="ECO:0000256" key="2">
    <source>
        <dbReference type="ARBA" id="ARBA00022490"/>
    </source>
</evidence>
<evidence type="ECO:0000259" key="6">
    <source>
        <dbReference type="Pfam" id="PF14740"/>
    </source>
</evidence>
<comment type="similarity">
    <text evidence="1">Belongs to the DNAAF3 family.</text>
</comment>
<dbReference type="AlphaFoldDB" id="A0A183SKS0"/>
<name>A0A183SKS0_SCHSO</name>
<dbReference type="PANTHER" id="PTHR22118:SF14">
    <property type="entry name" value="DYNEIN AXONEMAL ASSEMBLY FACTOR 3"/>
    <property type="match status" value="1"/>
</dbReference>